<evidence type="ECO:0000256" key="18">
    <source>
        <dbReference type="SAM" id="MobiDB-lite"/>
    </source>
</evidence>
<evidence type="ECO:0000256" key="17">
    <source>
        <dbReference type="SAM" id="Coils"/>
    </source>
</evidence>
<dbReference type="PANTHER" id="PTHR28025:SF1">
    <property type="entry name" value="DASH COMPLEX SUBUNIT DAD1"/>
    <property type="match status" value="1"/>
</dbReference>
<evidence type="ECO:0000256" key="2">
    <source>
        <dbReference type="ARBA" id="ARBA00004186"/>
    </source>
</evidence>
<keyword evidence="12" id="KW-0206">Cytoskeleton</keyword>
<evidence type="ECO:0000256" key="3">
    <source>
        <dbReference type="ARBA" id="ARBA00004629"/>
    </source>
</evidence>
<keyword evidence="6" id="KW-0158">Chromosome</keyword>
<evidence type="ECO:0000256" key="11">
    <source>
        <dbReference type="ARBA" id="ARBA00022838"/>
    </source>
</evidence>
<reference evidence="19 20" key="1">
    <citation type="journal article" date="2018" name="IMA Fungus">
        <title>IMA Genome-F 9: Draft genome sequence of Annulohypoxylon stygium, Aspergillus mulundensis, Berkeleyomyces basicola (syn. Thielaviopsis basicola), Ceratocystis smalleyi, two Cercospora beticola strains, Coleophoma cylindrospora, Fusarium fracticaudum, Phialophora cf. hyalina, and Morchella septimelata.</title>
        <authorList>
            <person name="Wingfield B.D."/>
            <person name="Bills G.F."/>
            <person name="Dong Y."/>
            <person name="Huang W."/>
            <person name="Nel W.J."/>
            <person name="Swalarsk-Parry B.S."/>
            <person name="Vaghefi N."/>
            <person name="Wilken P.M."/>
            <person name="An Z."/>
            <person name="de Beer Z.W."/>
            <person name="De Vos L."/>
            <person name="Chen L."/>
            <person name="Duong T.A."/>
            <person name="Gao Y."/>
            <person name="Hammerbacher A."/>
            <person name="Kikkert J.R."/>
            <person name="Li Y."/>
            <person name="Li H."/>
            <person name="Li K."/>
            <person name="Li Q."/>
            <person name="Liu X."/>
            <person name="Ma X."/>
            <person name="Naidoo K."/>
            <person name="Pethybridge S.J."/>
            <person name="Sun J."/>
            <person name="Steenkamp E.T."/>
            <person name="van der Nest M.A."/>
            <person name="van Wyk S."/>
            <person name="Wingfield M.J."/>
            <person name="Xiong C."/>
            <person name="Yue Q."/>
            <person name="Zhang X."/>
        </authorList>
    </citation>
    <scope>NUCLEOTIDE SEQUENCE [LARGE SCALE GENOMIC DNA]</scope>
    <source>
        <strain evidence="19 20">DSM 5745</strain>
    </source>
</reference>
<dbReference type="GeneID" id="38120792"/>
<feature type="region of interest" description="Disordered" evidence="18">
    <location>
        <begin position="71"/>
        <end position="94"/>
    </location>
</feature>
<protein>
    <recommendedName>
        <fullName evidence="5">DASH complex subunit DAD1</fullName>
    </recommendedName>
    <alternativeName>
        <fullName evidence="16">Outer kinetochore protein DAD1</fullName>
    </alternativeName>
</protein>
<evidence type="ECO:0000256" key="15">
    <source>
        <dbReference type="ARBA" id="ARBA00023328"/>
    </source>
</evidence>
<dbReference type="GO" id="GO:0005876">
    <property type="term" value="C:spindle microtubule"/>
    <property type="evidence" value="ECO:0007669"/>
    <property type="project" value="TreeGrafter"/>
</dbReference>
<dbReference type="GO" id="GO:0072686">
    <property type="term" value="C:mitotic spindle"/>
    <property type="evidence" value="ECO:0007669"/>
    <property type="project" value="InterPro"/>
</dbReference>
<dbReference type="GO" id="GO:0042729">
    <property type="term" value="C:DASH complex"/>
    <property type="evidence" value="ECO:0007669"/>
    <property type="project" value="InterPro"/>
</dbReference>
<evidence type="ECO:0000256" key="8">
    <source>
        <dbReference type="ARBA" id="ARBA00022618"/>
    </source>
</evidence>
<evidence type="ECO:0000256" key="4">
    <source>
        <dbReference type="ARBA" id="ARBA00010146"/>
    </source>
</evidence>
<evidence type="ECO:0000256" key="5">
    <source>
        <dbReference type="ARBA" id="ARBA00020261"/>
    </source>
</evidence>
<dbReference type="Pfam" id="PF08649">
    <property type="entry name" value="DASH_Dad1"/>
    <property type="match status" value="1"/>
</dbReference>
<evidence type="ECO:0000313" key="19">
    <source>
        <dbReference type="EMBL" id="RDW61750.1"/>
    </source>
</evidence>
<organism evidence="19 20">
    <name type="scientific">Aspergillus mulundensis</name>
    <dbReference type="NCBI Taxonomy" id="1810919"/>
    <lineage>
        <taxon>Eukaryota</taxon>
        <taxon>Fungi</taxon>
        <taxon>Dikarya</taxon>
        <taxon>Ascomycota</taxon>
        <taxon>Pezizomycotina</taxon>
        <taxon>Eurotiomycetes</taxon>
        <taxon>Eurotiomycetidae</taxon>
        <taxon>Eurotiales</taxon>
        <taxon>Aspergillaceae</taxon>
        <taxon>Aspergillus</taxon>
        <taxon>Aspergillus subgen. Nidulantes</taxon>
    </lineage>
</organism>
<dbReference type="GO" id="GO:0051301">
    <property type="term" value="P:cell division"/>
    <property type="evidence" value="ECO:0007669"/>
    <property type="project" value="UniProtKB-KW"/>
</dbReference>
<keyword evidence="9" id="KW-0493">Microtubule</keyword>
<dbReference type="RefSeq" id="XP_026598881.1">
    <property type="nucleotide sequence ID" value="XM_026752438.1"/>
</dbReference>
<gene>
    <name evidence="19" type="ORF">DSM5745_10422</name>
</gene>
<dbReference type="Proteomes" id="UP000256690">
    <property type="component" value="Unassembled WGS sequence"/>
</dbReference>
<dbReference type="STRING" id="1810919.A0A3D8QJ99"/>
<feature type="coiled-coil region" evidence="17">
    <location>
        <begin position="12"/>
        <end position="43"/>
    </location>
</feature>
<comment type="similarity">
    <text evidence="4">Belongs to the DASH complex DAD1 family.</text>
</comment>
<keyword evidence="8" id="KW-0132">Cell division</keyword>
<evidence type="ECO:0000256" key="13">
    <source>
        <dbReference type="ARBA" id="ARBA00023242"/>
    </source>
</evidence>
<dbReference type="OrthoDB" id="5566853at2759"/>
<evidence type="ECO:0000256" key="6">
    <source>
        <dbReference type="ARBA" id="ARBA00022454"/>
    </source>
</evidence>
<dbReference type="EMBL" id="PVWQ01000016">
    <property type="protein sequence ID" value="RDW61750.1"/>
    <property type="molecule type" value="Genomic_DNA"/>
</dbReference>
<dbReference type="InterPro" id="IPR013958">
    <property type="entry name" value="DASH_Dad1"/>
</dbReference>
<evidence type="ECO:0000256" key="16">
    <source>
        <dbReference type="ARBA" id="ARBA00030566"/>
    </source>
</evidence>
<dbReference type="GO" id="GO:0044732">
    <property type="term" value="C:mitotic spindle pole body"/>
    <property type="evidence" value="ECO:0007669"/>
    <property type="project" value="TreeGrafter"/>
</dbReference>
<sequence>MSTPSGKTRAPRTVFEEQREELVREIANSMEEVLANINRLSRNLDSVIAVGNEFGSVEALWSQFENFMGRSQEEVEGNHRPKEEHDEGQSEMHQ</sequence>
<comment type="caution">
    <text evidence="19">The sequence shown here is derived from an EMBL/GenBank/DDBJ whole genome shotgun (WGS) entry which is preliminary data.</text>
</comment>
<dbReference type="GO" id="GO:0051010">
    <property type="term" value="F:microtubule plus-end binding"/>
    <property type="evidence" value="ECO:0007669"/>
    <property type="project" value="TreeGrafter"/>
</dbReference>
<keyword evidence="20" id="KW-1185">Reference proteome</keyword>
<accession>A0A3D8QJ99</accession>
<dbReference type="PANTHER" id="PTHR28025">
    <property type="entry name" value="DASH COMPLEX SUBUNIT DAD1"/>
    <property type="match status" value="1"/>
</dbReference>
<keyword evidence="17" id="KW-0175">Coiled coil</keyword>
<evidence type="ECO:0000256" key="9">
    <source>
        <dbReference type="ARBA" id="ARBA00022701"/>
    </source>
</evidence>
<evidence type="ECO:0000256" key="12">
    <source>
        <dbReference type="ARBA" id="ARBA00023212"/>
    </source>
</evidence>
<evidence type="ECO:0000256" key="14">
    <source>
        <dbReference type="ARBA" id="ARBA00023306"/>
    </source>
</evidence>
<name>A0A3D8QJ99_9EURO</name>
<evidence type="ECO:0000256" key="10">
    <source>
        <dbReference type="ARBA" id="ARBA00022776"/>
    </source>
</evidence>
<evidence type="ECO:0000313" key="20">
    <source>
        <dbReference type="Proteomes" id="UP000256690"/>
    </source>
</evidence>
<comment type="subcellular location">
    <subcellularLocation>
        <location evidence="3">Chromosome</location>
        <location evidence="3">Centromere</location>
        <location evidence="3">Kinetochore</location>
    </subcellularLocation>
    <subcellularLocation>
        <location evidence="2">Cytoplasm</location>
        <location evidence="2">Cytoskeleton</location>
        <location evidence="2">Spindle</location>
    </subcellularLocation>
    <subcellularLocation>
        <location evidence="1">Nucleus</location>
    </subcellularLocation>
</comment>
<evidence type="ECO:0000256" key="7">
    <source>
        <dbReference type="ARBA" id="ARBA00022490"/>
    </source>
</evidence>
<evidence type="ECO:0000256" key="1">
    <source>
        <dbReference type="ARBA" id="ARBA00004123"/>
    </source>
</evidence>
<keyword evidence="14" id="KW-0131">Cell cycle</keyword>
<keyword evidence="10" id="KW-0498">Mitosis</keyword>
<dbReference type="AlphaFoldDB" id="A0A3D8QJ99"/>
<keyword evidence="15" id="KW-0137">Centromere</keyword>
<proteinExistence type="inferred from homology"/>
<keyword evidence="7" id="KW-0963">Cytoplasm</keyword>
<keyword evidence="11" id="KW-0995">Kinetochore</keyword>
<keyword evidence="13" id="KW-0539">Nucleus</keyword>